<dbReference type="InterPro" id="IPR027785">
    <property type="entry name" value="UvrD-like_helicase_C"/>
</dbReference>
<dbReference type="GO" id="GO:0005524">
    <property type="term" value="F:ATP binding"/>
    <property type="evidence" value="ECO:0007669"/>
    <property type="project" value="InterPro"/>
</dbReference>
<evidence type="ECO:0000259" key="1">
    <source>
        <dbReference type="Pfam" id="PF08378"/>
    </source>
</evidence>
<dbReference type="InterPro" id="IPR011528">
    <property type="entry name" value="NERD"/>
</dbReference>
<dbReference type="PANTHER" id="PTHR11070:SF2">
    <property type="entry name" value="ATP-DEPENDENT DNA HELICASE SRS2"/>
    <property type="match status" value="1"/>
</dbReference>
<dbReference type="GO" id="GO:0043138">
    <property type="term" value="F:3'-5' DNA helicase activity"/>
    <property type="evidence" value="ECO:0007669"/>
    <property type="project" value="TreeGrafter"/>
</dbReference>
<evidence type="ECO:0000313" key="3">
    <source>
        <dbReference type="EMBL" id="CAA0138290.1"/>
    </source>
</evidence>
<evidence type="ECO:0000313" key="4">
    <source>
        <dbReference type="Proteomes" id="UP000430146"/>
    </source>
</evidence>
<dbReference type="Gene3D" id="3.40.50.300">
    <property type="entry name" value="P-loop containing nucleotide triphosphate hydrolases"/>
    <property type="match status" value="2"/>
</dbReference>
<dbReference type="Pfam" id="PF13538">
    <property type="entry name" value="UvrD_C_2"/>
    <property type="match status" value="1"/>
</dbReference>
<accession>A0A5S9RBT5</accession>
<gene>
    <name evidence="3" type="ORF">AELLOGFF_02429</name>
</gene>
<protein>
    <submittedName>
        <fullName evidence="3">Uncharacterized protein</fullName>
    </submittedName>
</protein>
<dbReference type="EMBL" id="CACSIP010000076">
    <property type="protein sequence ID" value="CAA0138290.1"/>
    <property type="molecule type" value="Genomic_DNA"/>
</dbReference>
<dbReference type="SUPFAM" id="SSF52540">
    <property type="entry name" value="P-loop containing nucleoside triphosphate hydrolases"/>
    <property type="match status" value="1"/>
</dbReference>
<dbReference type="AlphaFoldDB" id="A0A5S9RBT5"/>
<name>A0A5S9RBT5_MYCVN</name>
<dbReference type="InterPro" id="IPR000212">
    <property type="entry name" value="DNA_helicase_UvrD/REP"/>
</dbReference>
<feature type="domain" description="NERD" evidence="1">
    <location>
        <begin position="14"/>
        <end position="124"/>
    </location>
</feature>
<keyword evidence="4" id="KW-1185">Reference proteome</keyword>
<dbReference type="OrthoDB" id="4509614at2"/>
<dbReference type="PANTHER" id="PTHR11070">
    <property type="entry name" value="UVRD / RECB / PCRA DNA HELICASE FAMILY MEMBER"/>
    <property type="match status" value="1"/>
</dbReference>
<reference evidence="3 4" key="1">
    <citation type="submission" date="2019-11" db="EMBL/GenBank/DDBJ databases">
        <authorList>
            <person name="Holert J."/>
        </authorList>
    </citation>
    <scope>NUCLEOTIDE SEQUENCE [LARGE SCALE GENOMIC DNA]</scope>
    <source>
        <strain evidence="3">BC8_1</strain>
    </source>
</reference>
<proteinExistence type="predicted"/>
<feature type="domain" description="UvrD-like helicase C-terminal" evidence="2">
    <location>
        <begin position="490"/>
        <end position="528"/>
    </location>
</feature>
<sequence>MTITVAETPRLANGAERRVYQLLIDQLEPGDLVIPGKRVTDHLKDHEVDFFVAIEGAGIVCLEVKGGEVWHDGETWWVKRRGHEHKADPVRQAREACYALRDFIEKDPRWSQGRLRWDHVVVLPNTDLPDGFALPECPRWKVIDRTDLPTMVAKLRQVLLEQQLDRPMLTRDGVAQLDEALSGRGLPQRSVVARALENEDAADVLTEHQSVILDAVKLLNRVEIRGGAGSGKTFLAMEQARRLARDGQRVALVCYSHGLASYLERITATWNRRHQPAYVGEFHDLGKTWGAPEGPDESLRNDETVKFWEHDLPLQMAELAAELDPGHRFDAIVVDEAQDFADAWWDPLLAALKDDETSGIYLFTDEGQRVFSRYGSPPVPLVPLILDHNLRNTRQIANAFQPLVDHPMRFLGGEGPAVKYVACTREDAMGVGDDEVESLLEQGWRPEDVALLTTGTRHPEQKERQVGGSAAYWDSFWDAEQVFYGHVLGFKGLERRAVVLVVNEAGAFERSRERLYVGLSRARDQLVVCGDPEFIREVGGPDLARRLNIPA</sequence>
<organism evidence="3 4">
    <name type="scientific">Mycolicibacterium vanbaalenii</name>
    <name type="common">Mycobacterium vanbaalenii</name>
    <dbReference type="NCBI Taxonomy" id="110539"/>
    <lineage>
        <taxon>Bacteria</taxon>
        <taxon>Bacillati</taxon>
        <taxon>Actinomycetota</taxon>
        <taxon>Actinomycetes</taxon>
        <taxon>Mycobacteriales</taxon>
        <taxon>Mycobacteriaceae</taxon>
        <taxon>Mycolicibacterium</taxon>
    </lineage>
</organism>
<dbReference type="RefSeq" id="WP_159235505.1">
    <property type="nucleotide sequence ID" value="NZ_CACSIP010000076.1"/>
</dbReference>
<evidence type="ECO:0000259" key="2">
    <source>
        <dbReference type="Pfam" id="PF13538"/>
    </source>
</evidence>
<dbReference type="Proteomes" id="UP000430146">
    <property type="component" value="Unassembled WGS sequence"/>
</dbReference>
<dbReference type="GO" id="GO:0000725">
    <property type="term" value="P:recombinational repair"/>
    <property type="evidence" value="ECO:0007669"/>
    <property type="project" value="TreeGrafter"/>
</dbReference>
<dbReference type="GO" id="GO:0003677">
    <property type="term" value="F:DNA binding"/>
    <property type="evidence" value="ECO:0007669"/>
    <property type="project" value="InterPro"/>
</dbReference>
<dbReference type="Pfam" id="PF08378">
    <property type="entry name" value="NERD"/>
    <property type="match status" value="1"/>
</dbReference>
<dbReference type="InterPro" id="IPR027417">
    <property type="entry name" value="P-loop_NTPase"/>
</dbReference>